<dbReference type="Proteomes" id="UP000256708">
    <property type="component" value="Unassembled WGS sequence"/>
</dbReference>
<reference evidence="4" key="1">
    <citation type="submission" date="2018-08" db="EMBL/GenBank/DDBJ databases">
        <authorList>
            <person name="Liu Z.-W."/>
            <person name="Du Z.-J."/>
        </authorList>
    </citation>
    <scope>NUCLEOTIDE SEQUENCE [LARGE SCALE GENOMIC DNA]</scope>
    <source>
        <strain evidence="4">H4X</strain>
    </source>
</reference>
<protein>
    <submittedName>
        <fullName evidence="3">Alpha/beta hydrolase</fullName>
    </submittedName>
</protein>
<dbReference type="InterPro" id="IPR029058">
    <property type="entry name" value="AB_hydrolase_fold"/>
</dbReference>
<keyword evidence="4" id="KW-1185">Reference proteome</keyword>
<evidence type="ECO:0000256" key="1">
    <source>
        <dbReference type="ARBA" id="ARBA00022801"/>
    </source>
</evidence>
<dbReference type="OrthoDB" id="9815425at2"/>
<dbReference type="SUPFAM" id="SSF53474">
    <property type="entry name" value="alpha/beta-Hydrolases"/>
    <property type="match status" value="1"/>
</dbReference>
<dbReference type="AlphaFoldDB" id="A0A3D8LE24"/>
<evidence type="ECO:0000313" key="3">
    <source>
        <dbReference type="EMBL" id="RDV15546.1"/>
    </source>
</evidence>
<keyword evidence="1 3" id="KW-0378">Hydrolase</keyword>
<sequence length="330" mass="36474">MSNIPLPVQLLIGITKLGAERTSLPLDERRRSSNRFMKFMDSFAGLKSPAVPEPENSSFTSKAGHEIALRIFRPAGINRPLPVWVYFHGGGFTIGSYDVRDNFCKRIADQTSCVVVSVQYRLAPEHPFPEGLQDCYEATCWVSENAHTFGGDGSKLAVGGESAGGNFAAVVSLMARDKNGPQILHQTLLYPAVDCSGSAPSRREEDTDYLLTQNMLKQFGEAYLPAGVNRKEPYCSPVFADLTGLPPAVVITAEHDPLRDEGNRYAEKLKKAGVPVVHKEYPDMIHDFVLMMPRFLKESREAIDTVNKALCLAFKEQPIARTKQNKSVQV</sequence>
<accession>A0A3D8LE24</accession>
<organism evidence="3 4">
    <name type="scientific">Pontibacter diazotrophicus</name>
    <dbReference type="NCBI Taxonomy" id="1400979"/>
    <lineage>
        <taxon>Bacteria</taxon>
        <taxon>Pseudomonadati</taxon>
        <taxon>Bacteroidota</taxon>
        <taxon>Cytophagia</taxon>
        <taxon>Cytophagales</taxon>
        <taxon>Hymenobacteraceae</taxon>
        <taxon>Pontibacter</taxon>
    </lineage>
</organism>
<dbReference type="EMBL" id="QRGR01000008">
    <property type="protein sequence ID" value="RDV15546.1"/>
    <property type="molecule type" value="Genomic_DNA"/>
</dbReference>
<dbReference type="Pfam" id="PF07859">
    <property type="entry name" value="Abhydrolase_3"/>
    <property type="match status" value="1"/>
</dbReference>
<dbReference type="InterPro" id="IPR019826">
    <property type="entry name" value="Carboxylesterase_B_AS"/>
</dbReference>
<name>A0A3D8LE24_9BACT</name>
<evidence type="ECO:0000259" key="2">
    <source>
        <dbReference type="Pfam" id="PF07859"/>
    </source>
</evidence>
<proteinExistence type="predicted"/>
<dbReference type="PROSITE" id="PS00122">
    <property type="entry name" value="CARBOXYLESTERASE_B_1"/>
    <property type="match status" value="1"/>
</dbReference>
<dbReference type="RefSeq" id="WP_115565141.1">
    <property type="nucleotide sequence ID" value="NZ_QRGR01000008.1"/>
</dbReference>
<dbReference type="InterPro" id="IPR050300">
    <property type="entry name" value="GDXG_lipolytic_enzyme"/>
</dbReference>
<gene>
    <name evidence="3" type="ORF">DXT99_08640</name>
</gene>
<dbReference type="PANTHER" id="PTHR48081:SF8">
    <property type="entry name" value="ALPHA_BETA HYDROLASE FOLD-3 DOMAIN-CONTAINING PROTEIN-RELATED"/>
    <property type="match status" value="1"/>
</dbReference>
<feature type="domain" description="Alpha/beta hydrolase fold-3" evidence="2">
    <location>
        <begin position="85"/>
        <end position="289"/>
    </location>
</feature>
<evidence type="ECO:0000313" key="4">
    <source>
        <dbReference type="Proteomes" id="UP000256708"/>
    </source>
</evidence>
<dbReference type="PANTHER" id="PTHR48081">
    <property type="entry name" value="AB HYDROLASE SUPERFAMILY PROTEIN C4A8.06C"/>
    <property type="match status" value="1"/>
</dbReference>
<dbReference type="Gene3D" id="3.40.50.1820">
    <property type="entry name" value="alpha/beta hydrolase"/>
    <property type="match status" value="1"/>
</dbReference>
<comment type="caution">
    <text evidence="3">The sequence shown here is derived from an EMBL/GenBank/DDBJ whole genome shotgun (WGS) entry which is preliminary data.</text>
</comment>
<dbReference type="GO" id="GO:0016787">
    <property type="term" value="F:hydrolase activity"/>
    <property type="evidence" value="ECO:0007669"/>
    <property type="project" value="UniProtKB-KW"/>
</dbReference>
<dbReference type="InterPro" id="IPR013094">
    <property type="entry name" value="AB_hydrolase_3"/>
</dbReference>